<feature type="compositionally biased region" description="Low complexity" evidence="1">
    <location>
        <begin position="202"/>
        <end position="215"/>
    </location>
</feature>
<dbReference type="AlphaFoldDB" id="A0AAD9SDU4"/>
<sequence length="274" mass="28638">MEATKALAQRLSLRRRSSRWRDKRWSASRLMTGDTPARASSPAPGAGDPQATKATATATATATAPASAAAPAPTTTTPKSGPVNVTTAESENLTAVSPPQTDAAIPSPGSGISPTTIVTQPLSQSPQTEHSEDLGKHPDERVTDTVTEIEYFPHVATPDAPNESNPAEDVQTNKITFAIPTKEARGDGGSQDADRQSDEVETVTSSASPSTAVSPRESQDDYDEDAGRSSTLSGISGNGSRQSSINSVAFQLPNMSLPQGRTRQHKNSPPPLSR</sequence>
<feature type="region of interest" description="Disordered" evidence="1">
    <location>
        <begin position="1"/>
        <end position="274"/>
    </location>
</feature>
<feature type="compositionally biased region" description="Polar residues" evidence="1">
    <location>
        <begin position="83"/>
        <end position="100"/>
    </location>
</feature>
<proteinExistence type="predicted"/>
<dbReference type="EMBL" id="JAUJFL010000004">
    <property type="protein sequence ID" value="KAK2604935.1"/>
    <property type="molecule type" value="Genomic_DNA"/>
</dbReference>
<feature type="compositionally biased region" description="Polar residues" evidence="1">
    <location>
        <begin position="228"/>
        <end position="261"/>
    </location>
</feature>
<gene>
    <name evidence="2" type="ORF">N8I77_007825</name>
</gene>
<evidence type="ECO:0000313" key="3">
    <source>
        <dbReference type="Proteomes" id="UP001265746"/>
    </source>
</evidence>
<comment type="caution">
    <text evidence="2">The sequence shown here is derived from an EMBL/GenBank/DDBJ whole genome shotgun (WGS) entry which is preliminary data.</text>
</comment>
<protein>
    <submittedName>
        <fullName evidence="2">Uncharacterized protein</fullName>
    </submittedName>
</protein>
<evidence type="ECO:0000256" key="1">
    <source>
        <dbReference type="SAM" id="MobiDB-lite"/>
    </source>
</evidence>
<feature type="compositionally biased region" description="Basic and acidic residues" evidence="1">
    <location>
        <begin position="182"/>
        <end position="198"/>
    </location>
</feature>
<feature type="compositionally biased region" description="Polar residues" evidence="1">
    <location>
        <begin position="110"/>
        <end position="128"/>
    </location>
</feature>
<dbReference type="Proteomes" id="UP001265746">
    <property type="component" value="Unassembled WGS sequence"/>
</dbReference>
<feature type="compositionally biased region" description="Basic and acidic residues" evidence="1">
    <location>
        <begin position="129"/>
        <end position="143"/>
    </location>
</feature>
<feature type="compositionally biased region" description="Low complexity" evidence="1">
    <location>
        <begin position="36"/>
        <end position="80"/>
    </location>
</feature>
<accession>A0AAD9SDU4</accession>
<reference evidence="2" key="1">
    <citation type="submission" date="2023-06" db="EMBL/GenBank/DDBJ databases">
        <authorList>
            <person name="Noh H."/>
        </authorList>
    </citation>
    <scope>NUCLEOTIDE SEQUENCE</scope>
    <source>
        <strain evidence="2">DUCC20226</strain>
    </source>
</reference>
<feature type="compositionally biased region" description="Polar residues" evidence="1">
    <location>
        <begin position="162"/>
        <end position="175"/>
    </location>
</feature>
<name>A0AAD9SDU4_PHOAM</name>
<organism evidence="2 3">
    <name type="scientific">Phomopsis amygdali</name>
    <name type="common">Fusicoccum amygdali</name>
    <dbReference type="NCBI Taxonomy" id="1214568"/>
    <lineage>
        <taxon>Eukaryota</taxon>
        <taxon>Fungi</taxon>
        <taxon>Dikarya</taxon>
        <taxon>Ascomycota</taxon>
        <taxon>Pezizomycotina</taxon>
        <taxon>Sordariomycetes</taxon>
        <taxon>Sordariomycetidae</taxon>
        <taxon>Diaporthales</taxon>
        <taxon>Diaporthaceae</taxon>
        <taxon>Diaporthe</taxon>
    </lineage>
</organism>
<evidence type="ECO:0000313" key="2">
    <source>
        <dbReference type="EMBL" id="KAK2604935.1"/>
    </source>
</evidence>
<keyword evidence="3" id="KW-1185">Reference proteome</keyword>